<dbReference type="EMBL" id="JACWFH010000039">
    <property type="protein sequence ID" value="MBY0099576.1"/>
    <property type="molecule type" value="Genomic_DNA"/>
</dbReference>
<evidence type="ECO:0000313" key="3">
    <source>
        <dbReference type="Proteomes" id="UP000769780"/>
    </source>
</evidence>
<dbReference type="RefSeq" id="WP_221875809.1">
    <property type="nucleotide sequence ID" value="NZ_JACWFH010000039.1"/>
</dbReference>
<gene>
    <name evidence="2" type="ORF">H0185_22810</name>
</gene>
<protein>
    <submittedName>
        <fullName evidence="2">Uncharacterized protein</fullName>
    </submittedName>
</protein>
<keyword evidence="1" id="KW-0472">Membrane</keyword>
<keyword evidence="1" id="KW-1133">Transmembrane helix</keyword>
<feature type="transmembrane region" description="Helical" evidence="1">
    <location>
        <begin position="6"/>
        <end position="25"/>
    </location>
</feature>
<feature type="transmembrane region" description="Helical" evidence="1">
    <location>
        <begin position="32"/>
        <end position="50"/>
    </location>
</feature>
<accession>A0ABS7KBC5</accession>
<evidence type="ECO:0000256" key="1">
    <source>
        <dbReference type="SAM" id="Phobius"/>
    </source>
</evidence>
<sequence>MQQYTGFFVTLAIIFMIVLFNKYLYWWVKGIIVGYYLVVAYRFITVKNTIDKEYEDVLPVPEAYWDQNSGWVSTITGYLFWPLVGILVFIYIKWFLRARTKLAKILVLVSIIPAITLFVFFSFMFSFSYGYRP</sequence>
<name>A0ABS7KBC5_9BACI</name>
<proteinExistence type="predicted"/>
<keyword evidence="1" id="KW-0812">Transmembrane</keyword>
<evidence type="ECO:0000313" key="2">
    <source>
        <dbReference type="EMBL" id="MBY0099576.1"/>
    </source>
</evidence>
<feature type="transmembrane region" description="Helical" evidence="1">
    <location>
        <begin position="70"/>
        <end position="94"/>
    </location>
</feature>
<reference evidence="2 3" key="1">
    <citation type="submission" date="2020-07" db="EMBL/GenBank/DDBJ databases">
        <title>Fungal Genomes of the International Space Station.</title>
        <authorList>
            <person name="Seuylemezian A."/>
            <person name="Singh N.K."/>
            <person name="Wood J."/>
            <person name="Venkateswaran K."/>
        </authorList>
    </citation>
    <scope>NUCLEOTIDE SEQUENCE [LARGE SCALE GENOMIC DNA]</scope>
    <source>
        <strain evidence="2 3">PL-B2</strain>
    </source>
</reference>
<organism evidence="2 3">
    <name type="scientific">Mesobacillus maritimus</name>
    <dbReference type="NCBI Taxonomy" id="1643336"/>
    <lineage>
        <taxon>Bacteria</taxon>
        <taxon>Bacillati</taxon>
        <taxon>Bacillota</taxon>
        <taxon>Bacilli</taxon>
        <taxon>Bacillales</taxon>
        <taxon>Bacillaceae</taxon>
        <taxon>Mesobacillus</taxon>
    </lineage>
</organism>
<feature type="transmembrane region" description="Helical" evidence="1">
    <location>
        <begin position="106"/>
        <end position="131"/>
    </location>
</feature>
<comment type="caution">
    <text evidence="2">The sequence shown here is derived from an EMBL/GenBank/DDBJ whole genome shotgun (WGS) entry which is preliminary data.</text>
</comment>
<keyword evidence="3" id="KW-1185">Reference proteome</keyword>
<dbReference type="Proteomes" id="UP000769780">
    <property type="component" value="Unassembled WGS sequence"/>
</dbReference>